<comment type="similarity">
    <text evidence="1">Belongs to the carotenoid oxygenase family.</text>
</comment>
<evidence type="ECO:0000256" key="2">
    <source>
        <dbReference type="ARBA" id="ARBA00022723"/>
    </source>
</evidence>
<keyword evidence="4 5" id="KW-0408">Iron</keyword>
<feature type="binding site" evidence="5">
    <location>
        <position position="313"/>
    </location>
    <ligand>
        <name>Fe cation</name>
        <dbReference type="ChEBI" id="CHEBI:24875"/>
        <note>catalytic</note>
    </ligand>
</feature>
<evidence type="ECO:0000256" key="3">
    <source>
        <dbReference type="ARBA" id="ARBA00023002"/>
    </source>
</evidence>
<comment type="cofactor">
    <cofactor evidence="5">
        <name>Fe(2+)</name>
        <dbReference type="ChEBI" id="CHEBI:29033"/>
    </cofactor>
    <text evidence="5">Binds 1 Fe(2+) ion per subunit.</text>
</comment>
<dbReference type="Pfam" id="PF03055">
    <property type="entry name" value="RPE65"/>
    <property type="match status" value="1"/>
</dbReference>
<evidence type="ECO:0000256" key="5">
    <source>
        <dbReference type="PIRSR" id="PIRSR604294-1"/>
    </source>
</evidence>
<dbReference type="PANTHER" id="PTHR10543:SF24">
    <property type="entry name" value="CAROTENOID ISOMEROOXYGENASE"/>
    <property type="match status" value="1"/>
</dbReference>
<dbReference type="EMBL" id="JAIFTL010000209">
    <property type="protein sequence ID" value="KAG9321373.1"/>
    <property type="molecule type" value="Genomic_DNA"/>
</dbReference>
<dbReference type="GO" id="GO:0046872">
    <property type="term" value="F:metal ion binding"/>
    <property type="evidence" value="ECO:0007669"/>
    <property type="project" value="UniProtKB-KW"/>
</dbReference>
<proteinExistence type="inferred from homology"/>
<feature type="binding site" evidence="5">
    <location>
        <position position="586"/>
    </location>
    <ligand>
        <name>Fe cation</name>
        <dbReference type="ChEBI" id="CHEBI:24875"/>
        <note>catalytic</note>
    </ligand>
</feature>
<evidence type="ECO:0000256" key="4">
    <source>
        <dbReference type="ARBA" id="ARBA00023004"/>
    </source>
</evidence>
<keyword evidence="3" id="KW-0560">Oxidoreductase</keyword>
<gene>
    <name evidence="6" type="ORF">KVV02_002105</name>
</gene>
<dbReference type="InterPro" id="IPR004294">
    <property type="entry name" value="Carotenoid_Oase"/>
</dbReference>
<evidence type="ECO:0000313" key="7">
    <source>
        <dbReference type="Proteomes" id="UP000717515"/>
    </source>
</evidence>
<evidence type="ECO:0000313" key="6">
    <source>
        <dbReference type="EMBL" id="KAG9321373.1"/>
    </source>
</evidence>
<comment type="caution">
    <text evidence="6">The sequence shown here is derived from an EMBL/GenBank/DDBJ whole genome shotgun (WGS) entry which is preliminary data.</text>
</comment>
<keyword evidence="2 5" id="KW-0479">Metal-binding</keyword>
<organism evidence="6 7">
    <name type="scientific">Mortierella alpina</name>
    <name type="common">Oleaginous fungus</name>
    <name type="synonym">Mortierella renispora</name>
    <dbReference type="NCBI Taxonomy" id="64518"/>
    <lineage>
        <taxon>Eukaryota</taxon>
        <taxon>Fungi</taxon>
        <taxon>Fungi incertae sedis</taxon>
        <taxon>Mucoromycota</taxon>
        <taxon>Mortierellomycotina</taxon>
        <taxon>Mortierellomycetes</taxon>
        <taxon>Mortierellales</taxon>
        <taxon>Mortierellaceae</taxon>
        <taxon>Mortierella</taxon>
    </lineage>
</organism>
<sequence length="596" mass="67804">MLSLSVLFVQFPRPRPQVPTISKRFTIRTEMNAAQEAKCEGQWPYAAGYENCPEVLEPIAMMVSGTIPPWLQGVLYRSGPGTYDLKTESGKDIHIQHWFDGLAQVHRYEIQKGGKVLYRSRNTSNGLRERYEKAEAITDVTFCQRDPCKTIFNKFFTTFKTAALGRPPLERANTNVAVMPTVNFPGLKECYDSDDSMDSIKRQKHKNARTLGAHNLVVTTDGHAIQELDAVTLEPCRTFDYGDIDDSLHSSQLASAHPCIDPETGEYFTVLLTFGRTTTYKVVRIQSHSQGTHLEPDLEVLAEIQSPRPTYMHSFAMTKRYVVVAHWQCDFAAWGASVLWYGNAWESFRGHDKKLKSQFYVVDRMRHRHVAIFECEPYYAFHTINAWDEGDHIFVDLAAYKDHTVIGDYYIDNLRNEMSGKPPQQAVLRRYKLSSISKHAPSSRKTPPKPAPAEIAFQLDESMNFELPSINPGRYFKSYQYVYGVNRSGLNKTLIYDRIIKVDLHKVAKGDQTECAHFWMEDQCTPSEPVFVPTPNATKEDDGVLLSIVLDGRRRTGFLLILNAQTLEEMARADMPEGNIAPHSFHGVFVPNLKTK</sequence>
<evidence type="ECO:0000256" key="1">
    <source>
        <dbReference type="ARBA" id="ARBA00006787"/>
    </source>
</evidence>
<feature type="binding site" evidence="5">
    <location>
        <position position="382"/>
    </location>
    <ligand>
        <name>Fe cation</name>
        <dbReference type="ChEBI" id="CHEBI:24875"/>
        <note>catalytic</note>
    </ligand>
</feature>
<protein>
    <recommendedName>
        <fullName evidence="8">Carotenoid oxygenase</fullName>
    </recommendedName>
</protein>
<dbReference type="GO" id="GO:0016121">
    <property type="term" value="P:carotene catabolic process"/>
    <property type="evidence" value="ECO:0007669"/>
    <property type="project" value="TreeGrafter"/>
</dbReference>
<name>A0A9P7ZYP4_MORAP</name>
<dbReference type="PANTHER" id="PTHR10543">
    <property type="entry name" value="BETA-CAROTENE DIOXYGENASE"/>
    <property type="match status" value="1"/>
</dbReference>
<feature type="binding site" evidence="5">
    <location>
        <position position="257"/>
    </location>
    <ligand>
        <name>Fe cation</name>
        <dbReference type="ChEBI" id="CHEBI:24875"/>
        <note>catalytic</note>
    </ligand>
</feature>
<dbReference type="Proteomes" id="UP000717515">
    <property type="component" value="Unassembled WGS sequence"/>
</dbReference>
<reference evidence="6" key="1">
    <citation type="submission" date="2021-07" db="EMBL/GenBank/DDBJ databases">
        <title>Draft genome of Mortierella alpina, strain LL118, isolated from an aspen leaf litter sample.</title>
        <authorList>
            <person name="Yang S."/>
            <person name="Vinatzer B.A."/>
        </authorList>
    </citation>
    <scope>NUCLEOTIDE SEQUENCE</scope>
    <source>
        <strain evidence="6">LL118</strain>
    </source>
</reference>
<dbReference type="AlphaFoldDB" id="A0A9P7ZYP4"/>
<dbReference type="GO" id="GO:0010436">
    <property type="term" value="F:carotenoid dioxygenase activity"/>
    <property type="evidence" value="ECO:0007669"/>
    <property type="project" value="TreeGrafter"/>
</dbReference>
<evidence type="ECO:0008006" key="8">
    <source>
        <dbReference type="Google" id="ProtNLM"/>
    </source>
</evidence>
<accession>A0A9P7ZYP4</accession>